<evidence type="ECO:0000256" key="1">
    <source>
        <dbReference type="SAM" id="Phobius"/>
    </source>
</evidence>
<reference evidence="2" key="1">
    <citation type="submission" date="2014-07" db="EMBL/GenBank/DDBJ databases">
        <authorList>
            <person name="Urmite Genomes Urmite Genomes"/>
        </authorList>
    </citation>
    <scope>NUCLEOTIDE SEQUENCE</scope>
    <source>
        <strain evidence="2">12M76_air</strain>
    </source>
</reference>
<gene>
    <name evidence="2" type="ORF">BN1049_01321</name>
</gene>
<evidence type="ECO:0000313" key="2">
    <source>
        <dbReference type="EMBL" id="CEA04038.1"/>
    </source>
</evidence>
<name>A0A078M9D6_9PSED</name>
<dbReference type="AlphaFoldDB" id="A0A078M9D6"/>
<organism evidence="2">
    <name type="scientific">Pseudomonas saudimassiliensis</name>
    <dbReference type="NCBI Taxonomy" id="1461581"/>
    <lineage>
        <taxon>Bacteria</taxon>
        <taxon>Pseudomonadati</taxon>
        <taxon>Pseudomonadota</taxon>
        <taxon>Gammaproteobacteria</taxon>
        <taxon>Pseudomonadales</taxon>
        <taxon>Pseudomonadaceae</taxon>
        <taxon>Pseudomonas</taxon>
    </lineage>
</organism>
<dbReference type="RefSeq" id="WP_044498948.1">
    <property type="nucleotide sequence ID" value="NZ_LK391969.1"/>
</dbReference>
<dbReference type="PATRIC" id="fig|1461581.3.peg.1299"/>
<protein>
    <recommendedName>
        <fullName evidence="3">Integrating conjugative element protein</fullName>
    </recommendedName>
</protein>
<dbReference type="EMBL" id="LM997413">
    <property type="protein sequence ID" value="CEA04038.1"/>
    <property type="molecule type" value="Genomic_DNA"/>
</dbReference>
<accession>A0A078M9D6</accession>
<dbReference type="OrthoDB" id="6905768at2"/>
<dbReference type="Pfam" id="PF11660">
    <property type="entry name" value="DUF3262"/>
    <property type="match status" value="1"/>
</dbReference>
<evidence type="ECO:0008006" key="3">
    <source>
        <dbReference type="Google" id="ProtNLM"/>
    </source>
</evidence>
<feature type="transmembrane region" description="Helical" evidence="1">
    <location>
        <begin position="18"/>
        <end position="42"/>
    </location>
</feature>
<proteinExistence type="predicted"/>
<keyword evidence="1" id="KW-0812">Transmembrane</keyword>
<keyword evidence="1" id="KW-1133">Transmembrane helix</keyword>
<keyword evidence="1" id="KW-0472">Membrane</keyword>
<feature type="transmembrane region" description="Helical" evidence="1">
    <location>
        <begin position="54"/>
        <end position="74"/>
    </location>
</feature>
<sequence>MTPEEAFKAGSGFNSVDVWGLIVGVGCVVVLMIAGWILVSTYRGWAKSNLGGDEALHAAIKAMLIVVVTFWILLS</sequence>
<dbReference type="NCBIfam" id="TIGR03758">
    <property type="entry name" value="conj_TIGR03758"/>
    <property type="match status" value="1"/>
</dbReference>
<dbReference type="InterPro" id="IPR021676">
    <property type="entry name" value="DUF3262"/>
</dbReference>
<dbReference type="EMBL" id="LK391969">
    <property type="protein sequence ID" value="CEF26392.1"/>
    <property type="molecule type" value="Genomic_DNA"/>
</dbReference>